<keyword evidence="4" id="KW-1185">Reference proteome</keyword>
<protein>
    <submittedName>
        <fullName evidence="3">Acetyltransferase (GNAT) family protein</fullName>
    </submittedName>
</protein>
<dbReference type="InterPro" id="IPR016181">
    <property type="entry name" value="Acyl_CoA_acyltransferase"/>
</dbReference>
<dbReference type="InterPro" id="IPR000182">
    <property type="entry name" value="GNAT_dom"/>
</dbReference>
<dbReference type="CDD" id="cd04301">
    <property type="entry name" value="NAT_SF"/>
    <property type="match status" value="1"/>
</dbReference>
<dbReference type="InterPro" id="IPR051554">
    <property type="entry name" value="Acetyltransferase_Eis"/>
</dbReference>
<sequence length="273" mass="29089">MTDTRIPTVTPAPDGGSATSPGHGVDLARVTANFRQYLLGWGAEERGEGEPDYYRSGLATPQFNGVVRTPSLHGVGQAAAKARARLADLPWWWWVGPDSPEGTPAELARHGLLELGSVPVMVRPLDQVVEAGERADGLRIETVEGPARLAEFVRTYSTSMGIPPGLEDDMTRIEAQRSDNADVVRLAAVLDGRIVGTTVVIAAHGHAGIFLVHVSGTHRRRGIGTVLTAAALRVGHDRGMEFAALMASPAGEPLYRGLGFTTVSEYRLFALPA</sequence>
<dbReference type="AlphaFoldDB" id="A0A239NZ48"/>
<gene>
    <name evidence="3" type="ORF">SAMN05216252_15514</name>
</gene>
<feature type="region of interest" description="Disordered" evidence="1">
    <location>
        <begin position="1"/>
        <end position="24"/>
    </location>
</feature>
<dbReference type="GO" id="GO:0030649">
    <property type="term" value="P:aminoglycoside antibiotic catabolic process"/>
    <property type="evidence" value="ECO:0007669"/>
    <property type="project" value="TreeGrafter"/>
</dbReference>
<organism evidence="3 4">
    <name type="scientific">Actinacidiphila glaucinigra</name>
    <dbReference type="NCBI Taxonomy" id="235986"/>
    <lineage>
        <taxon>Bacteria</taxon>
        <taxon>Bacillati</taxon>
        <taxon>Actinomycetota</taxon>
        <taxon>Actinomycetes</taxon>
        <taxon>Kitasatosporales</taxon>
        <taxon>Streptomycetaceae</taxon>
        <taxon>Actinacidiphila</taxon>
    </lineage>
</organism>
<dbReference type="OrthoDB" id="5243104at2"/>
<dbReference type="PROSITE" id="PS51186">
    <property type="entry name" value="GNAT"/>
    <property type="match status" value="1"/>
</dbReference>
<dbReference type="Gene3D" id="3.40.630.30">
    <property type="match status" value="1"/>
</dbReference>
<proteinExistence type="predicted"/>
<dbReference type="RefSeq" id="WP_089229342.1">
    <property type="nucleotide sequence ID" value="NZ_FZOF01000055.1"/>
</dbReference>
<dbReference type="Proteomes" id="UP000198280">
    <property type="component" value="Unassembled WGS sequence"/>
</dbReference>
<evidence type="ECO:0000256" key="1">
    <source>
        <dbReference type="SAM" id="MobiDB-lite"/>
    </source>
</evidence>
<reference evidence="3 4" key="1">
    <citation type="submission" date="2017-06" db="EMBL/GenBank/DDBJ databases">
        <authorList>
            <person name="Kim H.J."/>
            <person name="Triplett B.A."/>
        </authorList>
    </citation>
    <scope>NUCLEOTIDE SEQUENCE [LARGE SCALE GENOMIC DNA]</scope>
    <source>
        <strain evidence="3 4">CGMCC 4.1858</strain>
    </source>
</reference>
<dbReference type="Pfam" id="PF00583">
    <property type="entry name" value="Acetyltransf_1"/>
    <property type="match status" value="1"/>
</dbReference>
<name>A0A239NZ48_9ACTN</name>
<evidence type="ECO:0000313" key="4">
    <source>
        <dbReference type="Proteomes" id="UP000198280"/>
    </source>
</evidence>
<accession>A0A239NZ48</accession>
<keyword evidence="3" id="KW-0808">Transferase</keyword>
<feature type="domain" description="N-acetyltransferase" evidence="2">
    <location>
        <begin position="138"/>
        <end position="273"/>
    </location>
</feature>
<evidence type="ECO:0000313" key="3">
    <source>
        <dbReference type="EMBL" id="SNT59399.1"/>
    </source>
</evidence>
<dbReference type="EMBL" id="FZOF01000055">
    <property type="protein sequence ID" value="SNT59399.1"/>
    <property type="molecule type" value="Genomic_DNA"/>
</dbReference>
<dbReference type="SUPFAM" id="SSF55729">
    <property type="entry name" value="Acyl-CoA N-acyltransferases (Nat)"/>
    <property type="match status" value="1"/>
</dbReference>
<dbReference type="PANTHER" id="PTHR37817">
    <property type="entry name" value="N-ACETYLTRANSFERASE EIS"/>
    <property type="match status" value="1"/>
</dbReference>
<dbReference type="GO" id="GO:0034069">
    <property type="term" value="F:aminoglycoside N-acetyltransferase activity"/>
    <property type="evidence" value="ECO:0007669"/>
    <property type="project" value="TreeGrafter"/>
</dbReference>
<dbReference type="PANTHER" id="PTHR37817:SF1">
    <property type="entry name" value="N-ACETYLTRANSFERASE EIS"/>
    <property type="match status" value="1"/>
</dbReference>
<evidence type="ECO:0000259" key="2">
    <source>
        <dbReference type="PROSITE" id="PS51186"/>
    </source>
</evidence>